<dbReference type="SUPFAM" id="SSF56925">
    <property type="entry name" value="OMPA-like"/>
    <property type="match status" value="1"/>
</dbReference>
<dbReference type="InterPro" id="IPR011250">
    <property type="entry name" value="OMP/PagP_B-barrel"/>
</dbReference>
<evidence type="ECO:0000256" key="2">
    <source>
        <dbReference type="ARBA" id="ARBA00022729"/>
    </source>
</evidence>
<dbReference type="PANTHER" id="PTHR34001">
    <property type="entry name" value="BLL7405 PROTEIN"/>
    <property type="match status" value="1"/>
</dbReference>
<reference evidence="8 9" key="1">
    <citation type="submission" date="2023-03" db="EMBL/GenBank/DDBJ databases">
        <title>Roseibium porphyridii sp. nov. and Roseibium rhodosorbium sp. nov. isolated from marine algae, Porphyridium cruentum and Rhodosorus marinus, respectively.</title>
        <authorList>
            <person name="Lee M.W."/>
            <person name="Choi B.J."/>
            <person name="Lee J.K."/>
            <person name="Choi D.G."/>
            <person name="Baek J.H."/>
            <person name="Bayburt H."/>
            <person name="Kim J.M."/>
            <person name="Han D.M."/>
            <person name="Kim K.H."/>
            <person name="Jeon C.O."/>
        </authorList>
    </citation>
    <scope>NUCLEOTIDE SEQUENCE [LARGE SCALE GENOMIC DNA]</scope>
    <source>
        <strain evidence="8 9">KMA01</strain>
    </source>
</reference>
<evidence type="ECO:0000256" key="4">
    <source>
        <dbReference type="ARBA" id="ARBA00023237"/>
    </source>
</evidence>
<keyword evidence="9" id="KW-1185">Reference proteome</keyword>
<accession>A0ABY8FAP2</accession>
<keyword evidence="2 6" id="KW-0732">Signal</keyword>
<sequence>MRFTSLAVIAMSFGVSVSQAADMPTEVLPVAQFGSPENLRLKPAGWTGFNAVLFAGGGFLQGSDSLGLDAFFRSALFGGSLGYDHQFNNIVFGAGVEGAFTNFRGNSSSGNFRQKSNWLSSATVRIGYDAGRFMPYLSGGIGFGNYEIERKSDGASDENTQVGYVLGGGLEARITEGLFARADYKHYEFSDQRYTVPGTQSFTAEGNADIFQLGVGYRF</sequence>
<evidence type="ECO:0000256" key="6">
    <source>
        <dbReference type="SAM" id="SignalP"/>
    </source>
</evidence>
<gene>
    <name evidence="8" type="ORF">K1718_26710</name>
</gene>
<comment type="subcellular location">
    <subcellularLocation>
        <location evidence="1">Cell outer membrane</location>
    </subcellularLocation>
</comment>
<dbReference type="InterPro" id="IPR051692">
    <property type="entry name" value="OMP-like"/>
</dbReference>
<keyword evidence="4" id="KW-0998">Cell outer membrane</keyword>
<feature type="chain" id="PRO_5045623096" evidence="6">
    <location>
        <begin position="21"/>
        <end position="219"/>
    </location>
</feature>
<dbReference type="RefSeq" id="WP_265680230.1">
    <property type="nucleotide sequence ID" value="NZ_CP120863.1"/>
</dbReference>
<evidence type="ECO:0000313" key="8">
    <source>
        <dbReference type="EMBL" id="WFE89703.1"/>
    </source>
</evidence>
<dbReference type="PANTHER" id="PTHR34001:SF3">
    <property type="entry name" value="BLL7405 PROTEIN"/>
    <property type="match status" value="1"/>
</dbReference>
<comment type="similarity">
    <text evidence="5">Belongs to the Omp25/RopB family.</text>
</comment>
<protein>
    <submittedName>
        <fullName evidence="8">Outer membrane beta-barrel protein</fullName>
    </submittedName>
</protein>
<keyword evidence="3" id="KW-0472">Membrane</keyword>
<organism evidence="8 9">
    <name type="scientific">Roseibium porphyridii</name>
    <dbReference type="NCBI Taxonomy" id="2866279"/>
    <lineage>
        <taxon>Bacteria</taxon>
        <taxon>Pseudomonadati</taxon>
        <taxon>Pseudomonadota</taxon>
        <taxon>Alphaproteobacteria</taxon>
        <taxon>Hyphomicrobiales</taxon>
        <taxon>Stappiaceae</taxon>
        <taxon>Roseibium</taxon>
    </lineage>
</organism>
<name>A0ABY8FAP2_9HYPH</name>
<dbReference type="Pfam" id="PF13505">
    <property type="entry name" value="OMP_b-brl"/>
    <property type="match status" value="1"/>
</dbReference>
<evidence type="ECO:0000256" key="5">
    <source>
        <dbReference type="ARBA" id="ARBA00038306"/>
    </source>
</evidence>
<evidence type="ECO:0000256" key="3">
    <source>
        <dbReference type="ARBA" id="ARBA00023136"/>
    </source>
</evidence>
<dbReference type="InterPro" id="IPR027385">
    <property type="entry name" value="Beta-barrel_OMP"/>
</dbReference>
<dbReference type="EMBL" id="CP120863">
    <property type="protein sequence ID" value="WFE89703.1"/>
    <property type="molecule type" value="Genomic_DNA"/>
</dbReference>
<dbReference type="Gene3D" id="2.40.160.20">
    <property type="match status" value="1"/>
</dbReference>
<evidence type="ECO:0000256" key="1">
    <source>
        <dbReference type="ARBA" id="ARBA00004442"/>
    </source>
</evidence>
<dbReference type="Proteomes" id="UP001209803">
    <property type="component" value="Chromosome"/>
</dbReference>
<evidence type="ECO:0000313" key="9">
    <source>
        <dbReference type="Proteomes" id="UP001209803"/>
    </source>
</evidence>
<dbReference type="InterPro" id="IPR000758">
    <property type="entry name" value="Enterovir_OMP"/>
</dbReference>
<feature type="signal peptide" evidence="6">
    <location>
        <begin position="1"/>
        <end position="20"/>
    </location>
</feature>
<feature type="domain" description="Outer membrane protein beta-barrel" evidence="7">
    <location>
        <begin position="64"/>
        <end position="219"/>
    </location>
</feature>
<dbReference type="PROSITE" id="PS00695">
    <property type="entry name" value="ENT_VIR_OMP_2"/>
    <property type="match status" value="1"/>
</dbReference>
<evidence type="ECO:0000259" key="7">
    <source>
        <dbReference type="Pfam" id="PF13505"/>
    </source>
</evidence>
<proteinExistence type="inferred from homology"/>